<dbReference type="PANTHER" id="PTHR31811:SF0">
    <property type="entry name" value="TRNA A64-2'-O-RIBOSYLPHOSPHATE TRANSFERASE"/>
    <property type="match status" value="1"/>
</dbReference>
<feature type="compositionally biased region" description="Basic and acidic residues" evidence="1">
    <location>
        <begin position="7"/>
        <end position="30"/>
    </location>
</feature>
<evidence type="ECO:0000313" key="5">
    <source>
        <dbReference type="Proteomes" id="UP000070501"/>
    </source>
</evidence>
<dbReference type="EMBL" id="KQ964248">
    <property type="protein sequence ID" value="KXJ93005.1"/>
    <property type="molecule type" value="Genomic_DNA"/>
</dbReference>
<feature type="compositionally biased region" description="Low complexity" evidence="1">
    <location>
        <begin position="448"/>
        <end position="462"/>
    </location>
</feature>
<dbReference type="InParanoid" id="A0A136J742"/>
<gene>
    <name evidence="4" type="ORF">Micbo1qcDRAFT_194310</name>
</gene>
<dbReference type="InterPro" id="IPR007306">
    <property type="entry name" value="Rit1"/>
</dbReference>
<accession>A0A136J742</accession>
<dbReference type="STRING" id="196109.A0A136J742"/>
<dbReference type="FunCoup" id="A0A136J742">
    <property type="interactions" value="52"/>
</dbReference>
<dbReference type="Pfam" id="PF17184">
    <property type="entry name" value="Rit1_C"/>
    <property type="match status" value="1"/>
</dbReference>
<dbReference type="Proteomes" id="UP000070501">
    <property type="component" value="Unassembled WGS sequence"/>
</dbReference>
<feature type="compositionally biased region" description="Low complexity" evidence="1">
    <location>
        <begin position="63"/>
        <end position="76"/>
    </location>
</feature>
<keyword evidence="5" id="KW-1185">Reference proteome</keyword>
<dbReference type="GO" id="GO:0005737">
    <property type="term" value="C:cytoplasm"/>
    <property type="evidence" value="ECO:0007669"/>
    <property type="project" value="TreeGrafter"/>
</dbReference>
<feature type="region of interest" description="Disordered" evidence="1">
    <location>
        <begin position="442"/>
        <end position="462"/>
    </location>
</feature>
<dbReference type="InterPro" id="IPR033421">
    <property type="entry name" value="Rit1_DUSP-like"/>
</dbReference>
<feature type="domain" description="Rit1 N-terminal" evidence="3">
    <location>
        <begin position="98"/>
        <end position="437"/>
    </location>
</feature>
<dbReference type="AlphaFoldDB" id="A0A136J742"/>
<sequence length="677" mass="72280">MAAPPHDAGRGETKYDEDVHDLAGRLRGLGEEEEEEEDGDDDHMNYDDDNDNDRTGDGSDEQSGPASSAGPAPRSAVSDLIFSSGQANHQFNHILTALKRANLSMHNRLRSIQADALFVRDVQRAYYFNPSSSSLPSSPEPSGGAASPGSETVVPRALPRPLIANERCGSWYIPPRLKRGSAYFKSTDGHHGIWAFSTRRLNLHLLRLVGVNDGVIIVDSTRRGKRMPDALSKTVPMWCAVVNSVLFPEGVARRGRERRLEEKEDGEAQQQQKQQSASLEACYEPHRLYTPPNAVSASEHAQMEARVPQHAASLMRLGLDLAPYRAALRKPLRPVWVTQESHLDIPEDDDGDDSAADVAGGRARGVTVFEDFHPVICCTSSRRVVGGEMSEGGYIQGAGDDTENWAFGLTPPVFWANADLLLSTPETELPDLVKSLVDKASAAPTPGVEPGSAGAEEAAPSSSSPASLAASVLSRYQQVAPGILVARTADLDPRLASPDGGSLCTIVINQSSTTDPSTWAKSLAHMEVGLGGKQSKIASRNLRAALPQIAEFVRAFLERRLSVPYPAATTTAVAADGTDSSKGGDAEDKGEPQILIACDTGRDLSVGLALALVCQHCTAAAATATTEGSGLTFRPRGDTDGVNKTLIKSRLGHIMTLFPDGNPSRATLQSVNSYLMG</sequence>
<dbReference type="OrthoDB" id="45256at2759"/>
<feature type="compositionally biased region" description="Low complexity" evidence="1">
    <location>
        <begin position="130"/>
        <end position="151"/>
    </location>
</feature>
<proteinExistence type="predicted"/>
<keyword evidence="4" id="KW-0808">Transferase</keyword>
<feature type="compositionally biased region" description="Acidic residues" evidence="1">
    <location>
        <begin position="31"/>
        <end position="41"/>
    </location>
</feature>
<protein>
    <submittedName>
        <fullName evidence="4">Initiator tRNA phosphoribosyl transferase-domain-containing protein</fullName>
    </submittedName>
</protein>
<dbReference type="GO" id="GO:0019988">
    <property type="term" value="P:charged-tRNA amino acid modification"/>
    <property type="evidence" value="ECO:0007669"/>
    <property type="project" value="InterPro"/>
</dbReference>
<dbReference type="PANTHER" id="PTHR31811">
    <property type="entry name" value="TRNA A64-2'-O-RIBOSYLPHOSPHATE TRANSFERASE"/>
    <property type="match status" value="1"/>
</dbReference>
<feature type="domain" description="Rit1 DUSP-like" evidence="2">
    <location>
        <begin position="532"/>
        <end position="675"/>
    </location>
</feature>
<evidence type="ECO:0000313" key="4">
    <source>
        <dbReference type="EMBL" id="KXJ93005.1"/>
    </source>
</evidence>
<feature type="region of interest" description="Disordered" evidence="1">
    <location>
        <begin position="130"/>
        <end position="152"/>
    </location>
</feature>
<dbReference type="Pfam" id="PF04179">
    <property type="entry name" value="Init_tRNA_PT"/>
    <property type="match status" value="1"/>
</dbReference>
<feature type="region of interest" description="Disordered" evidence="1">
    <location>
        <begin position="1"/>
        <end position="76"/>
    </location>
</feature>
<evidence type="ECO:0000256" key="1">
    <source>
        <dbReference type="SAM" id="MobiDB-lite"/>
    </source>
</evidence>
<dbReference type="GO" id="GO:0043399">
    <property type="term" value="F:tRNA adenosine(64)-2'-O-ribosylphosphate transferase activity"/>
    <property type="evidence" value="ECO:0007669"/>
    <property type="project" value="InterPro"/>
</dbReference>
<name>A0A136J742_9PEZI</name>
<evidence type="ECO:0000259" key="2">
    <source>
        <dbReference type="Pfam" id="PF04179"/>
    </source>
</evidence>
<dbReference type="InterPro" id="IPR033449">
    <property type="entry name" value="Rit1_N"/>
</dbReference>
<reference evidence="5" key="1">
    <citation type="submission" date="2016-02" db="EMBL/GenBank/DDBJ databases">
        <title>Draft genome sequence of Microdochium bolleyi, a fungal endophyte of beachgrass.</title>
        <authorList>
            <consortium name="DOE Joint Genome Institute"/>
            <person name="David A.S."/>
            <person name="May G."/>
            <person name="Haridas S."/>
            <person name="Lim J."/>
            <person name="Wang M."/>
            <person name="Labutti K."/>
            <person name="Lipzen A."/>
            <person name="Barry K."/>
            <person name="Grigoriev I.V."/>
        </authorList>
    </citation>
    <scope>NUCLEOTIDE SEQUENCE [LARGE SCALE GENOMIC DNA]</scope>
    <source>
        <strain evidence="5">J235TASD1</strain>
    </source>
</reference>
<feature type="compositionally biased region" description="Basic and acidic residues" evidence="1">
    <location>
        <begin position="42"/>
        <end position="57"/>
    </location>
</feature>
<evidence type="ECO:0000259" key="3">
    <source>
        <dbReference type="Pfam" id="PF17184"/>
    </source>
</evidence>
<organism evidence="4 5">
    <name type="scientific">Microdochium bolleyi</name>
    <dbReference type="NCBI Taxonomy" id="196109"/>
    <lineage>
        <taxon>Eukaryota</taxon>
        <taxon>Fungi</taxon>
        <taxon>Dikarya</taxon>
        <taxon>Ascomycota</taxon>
        <taxon>Pezizomycotina</taxon>
        <taxon>Sordariomycetes</taxon>
        <taxon>Xylariomycetidae</taxon>
        <taxon>Xylariales</taxon>
        <taxon>Microdochiaceae</taxon>
        <taxon>Microdochium</taxon>
    </lineage>
</organism>